<evidence type="ECO:0000313" key="4">
    <source>
        <dbReference type="Proteomes" id="UP000001555"/>
    </source>
</evidence>
<dbReference type="EnsemblMetazoa" id="ISCW002365-RA">
    <property type="protein sequence ID" value="ISCW002365-PA"/>
    <property type="gene ID" value="ISCW002365"/>
</dbReference>
<dbReference type="VEuPathDB" id="VectorBase:ISCI002365"/>
<dbReference type="EMBL" id="DS671636">
    <property type="protein sequence ID" value="EEC03617.1"/>
    <property type="molecule type" value="Genomic_DNA"/>
</dbReference>
<dbReference type="STRING" id="6945.B7PAJ5"/>
<dbReference type="Proteomes" id="UP000001555">
    <property type="component" value="Unassembled WGS sequence"/>
</dbReference>
<dbReference type="InterPro" id="IPR013786">
    <property type="entry name" value="AcylCoA_DH/ox_N"/>
</dbReference>
<dbReference type="AlphaFoldDB" id="B7PAJ5"/>
<organism>
    <name type="scientific">Ixodes scapularis</name>
    <name type="common">Black-legged tick</name>
    <name type="synonym">Deer tick</name>
    <dbReference type="NCBI Taxonomy" id="6945"/>
    <lineage>
        <taxon>Eukaryota</taxon>
        <taxon>Metazoa</taxon>
        <taxon>Ecdysozoa</taxon>
        <taxon>Arthropoda</taxon>
        <taxon>Chelicerata</taxon>
        <taxon>Arachnida</taxon>
        <taxon>Acari</taxon>
        <taxon>Parasitiformes</taxon>
        <taxon>Ixodida</taxon>
        <taxon>Ixodoidea</taxon>
        <taxon>Ixodidae</taxon>
        <taxon>Ixodinae</taxon>
        <taxon>Ixodes</taxon>
    </lineage>
</organism>
<dbReference type="InParanoid" id="B7PAJ5"/>
<dbReference type="InterPro" id="IPR009100">
    <property type="entry name" value="AcylCoA_DH/oxidase_NM_dom_sf"/>
</dbReference>
<evidence type="ECO:0000313" key="2">
    <source>
        <dbReference type="EMBL" id="EEC03617.1"/>
    </source>
</evidence>
<feature type="domain" description="Acyl-CoA dehydrogenase/oxidase N-terminal" evidence="1">
    <location>
        <begin position="25"/>
        <end position="87"/>
    </location>
</feature>
<dbReference type="HOGENOM" id="CLU_1788981_0_0_1"/>
<dbReference type="EMBL" id="ABJB011062271">
    <property type="status" value="NOT_ANNOTATED_CDS"/>
    <property type="molecule type" value="Genomic_DNA"/>
</dbReference>
<evidence type="ECO:0000313" key="3">
    <source>
        <dbReference type="EnsemblMetazoa" id="ISCW002365-PA"/>
    </source>
</evidence>
<name>B7PAJ5_IXOSC</name>
<dbReference type="GO" id="GO:0003995">
    <property type="term" value="F:acyl-CoA dehydrogenase activity"/>
    <property type="evidence" value="ECO:0007669"/>
    <property type="project" value="UniProtKB-ARBA"/>
</dbReference>
<dbReference type="PANTHER" id="PTHR43884:SF12">
    <property type="entry name" value="ISOVALERYL-COA DEHYDROGENASE, MITOCHONDRIAL-RELATED"/>
    <property type="match status" value="1"/>
</dbReference>
<sequence length="145" mass="15130">MVPLEVAGLGSRTVCHGSDKADLLAEFGGLGLDYSYTVAFLEELAAVNAGGVVSGILVHTDMCTPALSRYGSDELRKQFLAPSIAGDLIGCVGVSEPDCGSDVASKLDGRPLKCHKCAVLLEAVFAVKMRATSLGKVVMRKQAPF</sequence>
<keyword evidence="4" id="KW-1185">Reference proteome</keyword>
<dbReference type="PANTHER" id="PTHR43884">
    <property type="entry name" value="ACYL-COA DEHYDROGENASE"/>
    <property type="match status" value="1"/>
</dbReference>
<dbReference type="GO" id="GO:0050660">
    <property type="term" value="F:flavin adenine dinucleotide binding"/>
    <property type="evidence" value="ECO:0007669"/>
    <property type="project" value="InterPro"/>
</dbReference>
<accession>B7PAJ5</accession>
<gene>
    <name evidence="2" type="ORF">IscW_ISCW002365</name>
</gene>
<dbReference type="Pfam" id="PF02771">
    <property type="entry name" value="Acyl-CoA_dh_N"/>
    <property type="match status" value="1"/>
</dbReference>
<reference evidence="2 4" key="1">
    <citation type="submission" date="2008-03" db="EMBL/GenBank/DDBJ databases">
        <title>Annotation of Ixodes scapularis.</title>
        <authorList>
            <consortium name="Ixodes scapularis Genome Project Consortium"/>
            <person name="Caler E."/>
            <person name="Hannick L.I."/>
            <person name="Bidwell S."/>
            <person name="Joardar V."/>
            <person name="Thiagarajan M."/>
            <person name="Amedeo P."/>
            <person name="Galinsky K.J."/>
            <person name="Schobel S."/>
            <person name="Inman J."/>
            <person name="Hostetler J."/>
            <person name="Miller J."/>
            <person name="Hammond M."/>
            <person name="Megy K."/>
            <person name="Lawson D."/>
            <person name="Kodira C."/>
            <person name="Sutton G."/>
            <person name="Meyer J."/>
            <person name="Hill C.A."/>
            <person name="Birren B."/>
            <person name="Nene V."/>
            <person name="Collins F."/>
            <person name="Alarcon-Chaidez F."/>
            <person name="Wikel S."/>
            <person name="Strausberg R."/>
        </authorList>
    </citation>
    <scope>NUCLEOTIDE SEQUENCE [LARGE SCALE GENOMIC DNA]</scope>
    <source>
        <strain evidence="4">Wikel</strain>
        <strain evidence="2">Wikel colony</strain>
    </source>
</reference>
<dbReference type="Gene3D" id="1.10.540.10">
    <property type="entry name" value="Acyl-CoA dehydrogenase/oxidase, N-terminal domain"/>
    <property type="match status" value="1"/>
</dbReference>
<protein>
    <submittedName>
        <fullName evidence="2 3">Electron transport oxidoreductase, putative</fullName>
        <ecNumber evidence="2">1.3.99.10</ecNumber>
    </submittedName>
</protein>
<dbReference type="EMBL" id="ABJB010737542">
    <property type="status" value="NOT_ANNOTATED_CDS"/>
    <property type="molecule type" value="Genomic_DNA"/>
</dbReference>
<dbReference type="VEuPathDB" id="VectorBase:ISCW002365"/>
<keyword evidence="2" id="KW-0560">Oxidoreductase</keyword>
<dbReference type="InterPro" id="IPR037069">
    <property type="entry name" value="AcylCoA_DH/ox_N_sf"/>
</dbReference>
<dbReference type="SUPFAM" id="SSF56645">
    <property type="entry name" value="Acyl-CoA dehydrogenase NM domain-like"/>
    <property type="match status" value="1"/>
</dbReference>
<dbReference type="PaxDb" id="6945-B7PAJ5"/>
<evidence type="ECO:0000259" key="1">
    <source>
        <dbReference type="Pfam" id="PF02771"/>
    </source>
</evidence>
<proteinExistence type="predicted"/>
<reference evidence="3" key="2">
    <citation type="submission" date="2020-05" db="UniProtKB">
        <authorList>
            <consortium name="EnsemblMetazoa"/>
        </authorList>
    </citation>
    <scope>IDENTIFICATION</scope>
    <source>
        <strain evidence="3">wikel</strain>
    </source>
</reference>
<dbReference type="EC" id="1.3.99.10" evidence="2"/>